<evidence type="ECO:0000313" key="1">
    <source>
        <dbReference type="EMBL" id="KYP53556.1"/>
    </source>
</evidence>
<proteinExistence type="predicted"/>
<dbReference type="AlphaFoldDB" id="A0A151SFH4"/>
<reference evidence="1" key="1">
    <citation type="journal article" date="2012" name="Nat. Biotechnol.">
        <title>Draft genome sequence of pigeonpea (Cajanus cajan), an orphan legume crop of resource-poor farmers.</title>
        <authorList>
            <person name="Varshney R.K."/>
            <person name="Chen W."/>
            <person name="Li Y."/>
            <person name="Bharti A.K."/>
            <person name="Saxena R.K."/>
            <person name="Schlueter J.A."/>
            <person name="Donoghue M.T."/>
            <person name="Azam S."/>
            <person name="Fan G."/>
            <person name="Whaley A.M."/>
            <person name="Farmer A.D."/>
            <person name="Sheridan J."/>
            <person name="Iwata A."/>
            <person name="Tuteja R."/>
            <person name="Penmetsa R.V."/>
            <person name="Wu W."/>
            <person name="Upadhyaya H.D."/>
            <person name="Yang S.P."/>
            <person name="Shah T."/>
            <person name="Saxena K.B."/>
            <person name="Michael T."/>
            <person name="McCombie W.R."/>
            <person name="Yang B."/>
            <person name="Zhang G."/>
            <person name="Yang H."/>
            <person name="Wang J."/>
            <person name="Spillane C."/>
            <person name="Cook D.R."/>
            <person name="May G.D."/>
            <person name="Xu X."/>
            <person name="Jackson S.A."/>
        </authorList>
    </citation>
    <scope>NUCLEOTIDE SEQUENCE [LARGE SCALE GENOMIC DNA]</scope>
</reference>
<gene>
    <name evidence="1" type="ORF">KK1_024449</name>
</gene>
<name>A0A151SFH4_CAJCA</name>
<sequence length="81" mass="9529">MMKNCDNWKIQIRVIMRFQGVWNLEGFKLVEASRIEAQKVAEENEKKDCKTLFILHQSEDVANFERISKAETSKEVRGILE</sequence>
<protein>
    <submittedName>
        <fullName evidence="1">Uncharacterized protein</fullName>
    </submittedName>
</protein>
<dbReference type="Proteomes" id="UP000075243">
    <property type="component" value="Unassembled WGS sequence"/>
</dbReference>
<keyword evidence="2" id="KW-1185">Reference proteome</keyword>
<accession>A0A151SFH4</accession>
<organism evidence="1 2">
    <name type="scientific">Cajanus cajan</name>
    <name type="common">Pigeon pea</name>
    <name type="synonym">Cajanus indicus</name>
    <dbReference type="NCBI Taxonomy" id="3821"/>
    <lineage>
        <taxon>Eukaryota</taxon>
        <taxon>Viridiplantae</taxon>
        <taxon>Streptophyta</taxon>
        <taxon>Embryophyta</taxon>
        <taxon>Tracheophyta</taxon>
        <taxon>Spermatophyta</taxon>
        <taxon>Magnoliopsida</taxon>
        <taxon>eudicotyledons</taxon>
        <taxon>Gunneridae</taxon>
        <taxon>Pentapetalae</taxon>
        <taxon>rosids</taxon>
        <taxon>fabids</taxon>
        <taxon>Fabales</taxon>
        <taxon>Fabaceae</taxon>
        <taxon>Papilionoideae</taxon>
        <taxon>50 kb inversion clade</taxon>
        <taxon>NPAAA clade</taxon>
        <taxon>indigoferoid/millettioid clade</taxon>
        <taxon>Phaseoleae</taxon>
        <taxon>Cajanus</taxon>
    </lineage>
</organism>
<evidence type="ECO:0000313" key="2">
    <source>
        <dbReference type="Proteomes" id="UP000075243"/>
    </source>
</evidence>
<dbReference type="EMBL" id="KQ483412">
    <property type="protein sequence ID" value="KYP53556.1"/>
    <property type="molecule type" value="Genomic_DNA"/>
</dbReference>
<dbReference type="Gramene" id="C.cajan_23761.t">
    <property type="protein sequence ID" value="C.cajan_23761.t.cds1"/>
    <property type="gene ID" value="C.cajan_23761"/>
</dbReference>